<dbReference type="InterPro" id="IPR029047">
    <property type="entry name" value="HSP70_peptide-bd_sf"/>
</dbReference>
<keyword evidence="6" id="KW-0067">ATP-binding</keyword>
<comment type="subcellular location">
    <subcellularLocation>
        <location evidence="1">Cytoplasm</location>
    </subcellularLocation>
</comment>
<comment type="caution">
    <text evidence="8">The sequence shown here is derived from an EMBL/GenBank/DDBJ whole genome shotgun (WGS) entry which is preliminary data.</text>
</comment>
<keyword evidence="8" id="KW-0346">Stress response</keyword>
<dbReference type="InterPro" id="IPR018181">
    <property type="entry name" value="Heat_shock_70_CS"/>
</dbReference>
<feature type="compositionally biased region" description="Basic and acidic residues" evidence="7">
    <location>
        <begin position="614"/>
        <end position="629"/>
    </location>
</feature>
<dbReference type="PANTHER" id="PTHR45639">
    <property type="entry name" value="HSC70CB, ISOFORM G-RELATED"/>
    <property type="match status" value="1"/>
</dbReference>
<dbReference type="Gene3D" id="3.30.420.40">
    <property type="match status" value="4"/>
</dbReference>
<dbReference type="GO" id="GO:0005829">
    <property type="term" value="C:cytosol"/>
    <property type="evidence" value="ECO:0007669"/>
    <property type="project" value="TreeGrafter"/>
</dbReference>
<proteinExistence type="inferred from homology"/>
<dbReference type="PROSITE" id="PS01036">
    <property type="entry name" value="HSP70_3"/>
    <property type="match status" value="1"/>
</dbReference>
<keyword evidence="3" id="KW-0963">Cytoplasm</keyword>
<comment type="similarity">
    <text evidence="2">Belongs to the heat shock protein 70 family.</text>
</comment>
<dbReference type="FunFam" id="3.30.420.40:FF:000495">
    <property type="entry name" value="Heat shock protein 4b"/>
    <property type="match status" value="1"/>
</dbReference>
<protein>
    <submittedName>
        <fullName evidence="8">Heat shock 70 kDa protein 4L</fullName>
    </submittedName>
</protein>
<evidence type="ECO:0000256" key="3">
    <source>
        <dbReference type="ARBA" id="ARBA00022490"/>
    </source>
</evidence>
<evidence type="ECO:0000256" key="6">
    <source>
        <dbReference type="ARBA" id="ARBA00022840"/>
    </source>
</evidence>
<dbReference type="Gene3D" id="3.30.30.30">
    <property type="match status" value="1"/>
</dbReference>
<dbReference type="InterPro" id="IPR013126">
    <property type="entry name" value="Hsp_70_fam"/>
</dbReference>
<dbReference type="FunFam" id="1.20.1270.10:FF:000002">
    <property type="entry name" value="Heat shock 70 kDa protein 4"/>
    <property type="match status" value="1"/>
</dbReference>
<dbReference type="SUPFAM" id="SSF100934">
    <property type="entry name" value="Heat shock protein 70kD (HSP70), C-terminal subdomain"/>
    <property type="match status" value="1"/>
</dbReference>
<dbReference type="FunFam" id="3.30.30.30:FF:000002">
    <property type="entry name" value="Heat shock 70 kDa protein 4"/>
    <property type="match status" value="1"/>
</dbReference>
<dbReference type="SUPFAM" id="SSF100920">
    <property type="entry name" value="Heat shock protein 70kD (HSP70), peptide-binding domain"/>
    <property type="match status" value="1"/>
</dbReference>
<reference evidence="8" key="2">
    <citation type="journal article" date="2023" name="Science">
        <title>Genomic signatures of disease resistance in endangered staghorn corals.</title>
        <authorList>
            <person name="Vollmer S.V."/>
            <person name="Selwyn J.D."/>
            <person name="Despard B.A."/>
            <person name="Roesel C.L."/>
        </authorList>
    </citation>
    <scope>NUCLEOTIDE SEQUENCE</scope>
    <source>
        <strain evidence="8">K2</strain>
    </source>
</reference>
<evidence type="ECO:0000313" key="9">
    <source>
        <dbReference type="Proteomes" id="UP001249851"/>
    </source>
</evidence>
<dbReference type="GO" id="GO:0005634">
    <property type="term" value="C:nucleus"/>
    <property type="evidence" value="ECO:0007669"/>
    <property type="project" value="TreeGrafter"/>
</dbReference>
<sequence>MSVVGFDVGNESCFIAVARGGGIETIANEYSDRRTPSVVSLGERSRGIGTDGKNQMIFNLKNTVSQFKRLIGRKFSDPIVAEERKRQTCLLVEQPGNSIGVKVRYLGKEEVFSPEQIMGMLMTKLKVISEAELSTKVTDCVVSVPSYYAERQRRAMLDAVAMAGLNCLRLMNDTTAVALAYGIYKQDLPTEKPRIVVFVDMGHSSLQVSACAFVKGQLKVLATVADPNLGGRNFDEVLKDHFTEEIKFSVMGAGARAGAGFFCQAGLVAGLQVGRALGCSGCLGLGSAVPSLHIACDEGVNTQLKEKKQRYKLDVASNVKAGIRLIRECEKLKKLMSANSQDIPLNIECLMEDRDVTGKMKRSDFEEKIQSLLQRVESTLQSLIQKSGLKVSDVEAVEIVGGSTRVPIVKDIIKKIFDKEISTTLNADEAVARGCALQCAILSPTFRVREFSVTDAAPYPICLTWKSQSDDEGEMEVFAVNHAFPFSKMLTFYRKEPFTLEASYGKNVKLPLEDGFVGDRIIQRSEDKEKGKCTAGGIVCSSCPERIILNRQYGNDYLYRAPVRSGSYSVQDVTPTKEDESSKVKVKVRLDIHGLFTVVNASMVEKMGTATDIEQDKMEVEGQEDKATEAEAAAAAESTTEESKGTGDEPMETSTEQNTDSSEQKGDAAKEKEAETAENGKETKGKKDNGAPAKKKKQQVKTIELRIDSTAPGLTSAQLREKVDRENQMILQDRKEREKGIAKNAVEAYVYEMRGKLCSQLEKFITEEARATFVSELEQTEDWLYEEGDDQSKKVYQEKLDALKKTGDPVVTRFQESSTRPAAFEELGRSLQQIRKVLELCAQKDEKYDHIEEEEVAKAEKTVIEKENWLNNKCNAQNQLAAHEDPVVYTSMINSERKSRRTVRSRLARSRDYLERDCWQSKFLEDTCYAILNKPKPKPKQEPPPKEEEKKRDDKATEGDKGEEKRDQETAAASAGAEPAQAEQSATEEGKNLDEGMDID</sequence>
<keyword evidence="4" id="KW-0597">Phosphoprotein</keyword>
<dbReference type="GO" id="GO:0005524">
    <property type="term" value="F:ATP binding"/>
    <property type="evidence" value="ECO:0007669"/>
    <property type="project" value="UniProtKB-KW"/>
</dbReference>
<evidence type="ECO:0000256" key="1">
    <source>
        <dbReference type="ARBA" id="ARBA00004496"/>
    </source>
</evidence>
<dbReference type="PANTHER" id="PTHR45639:SF4">
    <property type="entry name" value="HSC70CB, ISOFORM G"/>
    <property type="match status" value="1"/>
</dbReference>
<dbReference type="CDD" id="cd10228">
    <property type="entry name" value="ASKHA_NBD_HSP70_HSPA4_like"/>
    <property type="match status" value="1"/>
</dbReference>
<dbReference type="AlphaFoldDB" id="A0AAD9UX94"/>
<dbReference type="FunFam" id="3.90.640.10:FF:000004">
    <property type="entry name" value="Heat shock 70 kDa protein 4"/>
    <property type="match status" value="1"/>
</dbReference>
<dbReference type="FunFam" id="3.30.420.40:FF:000171">
    <property type="entry name" value="Heat shock 70 kDa protein 4"/>
    <property type="match status" value="1"/>
</dbReference>
<evidence type="ECO:0000313" key="8">
    <source>
        <dbReference type="EMBL" id="KAK2553323.1"/>
    </source>
</evidence>
<feature type="compositionally biased region" description="Polar residues" evidence="7">
    <location>
        <begin position="652"/>
        <end position="661"/>
    </location>
</feature>
<dbReference type="Gene3D" id="1.20.1270.10">
    <property type="match status" value="1"/>
</dbReference>
<dbReference type="Pfam" id="PF00012">
    <property type="entry name" value="HSP70"/>
    <property type="match status" value="3"/>
</dbReference>
<accession>A0AAD9UX94</accession>
<feature type="compositionally biased region" description="Low complexity" evidence="7">
    <location>
        <begin position="971"/>
        <end position="985"/>
    </location>
</feature>
<dbReference type="EMBL" id="JARQWQ010000078">
    <property type="protein sequence ID" value="KAK2553323.1"/>
    <property type="molecule type" value="Genomic_DNA"/>
</dbReference>
<evidence type="ECO:0000256" key="4">
    <source>
        <dbReference type="ARBA" id="ARBA00022553"/>
    </source>
</evidence>
<dbReference type="GO" id="GO:0140662">
    <property type="term" value="F:ATP-dependent protein folding chaperone"/>
    <property type="evidence" value="ECO:0007669"/>
    <property type="project" value="InterPro"/>
</dbReference>
<dbReference type="Proteomes" id="UP001249851">
    <property type="component" value="Unassembled WGS sequence"/>
</dbReference>
<dbReference type="InterPro" id="IPR029048">
    <property type="entry name" value="HSP70_C_sf"/>
</dbReference>
<gene>
    <name evidence="8" type="ORF">P5673_025294</name>
</gene>
<feature type="compositionally biased region" description="Basic and acidic residues" evidence="7">
    <location>
        <begin position="662"/>
        <end position="689"/>
    </location>
</feature>
<dbReference type="Gene3D" id="3.90.640.10">
    <property type="entry name" value="Actin, Chain A, domain 4"/>
    <property type="match status" value="2"/>
</dbReference>
<evidence type="ECO:0000256" key="2">
    <source>
        <dbReference type="ARBA" id="ARBA00007381"/>
    </source>
</evidence>
<dbReference type="Gene3D" id="2.60.34.10">
    <property type="entry name" value="Substrate Binding Domain Of DNAk, Chain A, domain 1"/>
    <property type="match status" value="2"/>
</dbReference>
<dbReference type="SUPFAM" id="SSF53067">
    <property type="entry name" value="Actin-like ATPase domain"/>
    <property type="match status" value="2"/>
</dbReference>
<dbReference type="InterPro" id="IPR043129">
    <property type="entry name" value="ATPase_NBD"/>
</dbReference>
<feature type="region of interest" description="Disordered" evidence="7">
    <location>
        <begin position="610"/>
        <end position="702"/>
    </location>
</feature>
<name>A0AAD9UX94_ACRCE</name>
<keyword evidence="9" id="KW-1185">Reference proteome</keyword>
<keyword evidence="5" id="KW-0547">Nucleotide-binding</keyword>
<feature type="region of interest" description="Disordered" evidence="7">
    <location>
        <begin position="933"/>
        <end position="1000"/>
    </location>
</feature>
<reference evidence="8" key="1">
    <citation type="journal article" date="2023" name="G3 (Bethesda)">
        <title>Whole genome assembly and annotation of the endangered Caribbean coral Acropora cervicornis.</title>
        <authorList>
            <person name="Selwyn J.D."/>
            <person name="Vollmer S.V."/>
        </authorList>
    </citation>
    <scope>NUCLEOTIDE SEQUENCE</scope>
    <source>
        <strain evidence="8">K2</strain>
    </source>
</reference>
<organism evidence="8 9">
    <name type="scientific">Acropora cervicornis</name>
    <name type="common">Staghorn coral</name>
    <dbReference type="NCBI Taxonomy" id="6130"/>
    <lineage>
        <taxon>Eukaryota</taxon>
        <taxon>Metazoa</taxon>
        <taxon>Cnidaria</taxon>
        <taxon>Anthozoa</taxon>
        <taxon>Hexacorallia</taxon>
        <taxon>Scleractinia</taxon>
        <taxon>Astrocoeniina</taxon>
        <taxon>Acroporidae</taxon>
        <taxon>Acropora</taxon>
    </lineage>
</organism>
<dbReference type="FunFam" id="3.30.420.40:FF:000767">
    <property type="entry name" value="Heat shock protein 70 (HSP70)-4, putative"/>
    <property type="match status" value="1"/>
</dbReference>
<feature type="compositionally biased region" description="Basic and acidic residues" evidence="7">
    <location>
        <begin position="939"/>
        <end position="969"/>
    </location>
</feature>
<evidence type="ECO:0000256" key="5">
    <source>
        <dbReference type="ARBA" id="ARBA00022741"/>
    </source>
</evidence>
<evidence type="ECO:0000256" key="7">
    <source>
        <dbReference type="SAM" id="MobiDB-lite"/>
    </source>
</evidence>